<comment type="caution">
    <text evidence="7">The sequence shown here is derived from an EMBL/GenBank/DDBJ whole genome shotgun (WGS) entry which is preliminary data.</text>
</comment>
<gene>
    <name evidence="7" type="ORF">J2S08_001633</name>
</gene>
<evidence type="ECO:0000259" key="6">
    <source>
        <dbReference type="PROSITE" id="PS00716"/>
    </source>
</evidence>
<keyword evidence="5" id="KW-0175">Coiled coil</keyword>
<keyword evidence="8" id="KW-1185">Reference proteome</keyword>
<evidence type="ECO:0000313" key="7">
    <source>
        <dbReference type="EMBL" id="MDQ0175797.1"/>
    </source>
</evidence>
<dbReference type="InterPro" id="IPR013324">
    <property type="entry name" value="RNA_pol_sigma_r3/r4-like"/>
</dbReference>
<accession>A0ABT9WRG0</accession>
<feature type="domain" description="RNA polymerase sigma-70" evidence="6">
    <location>
        <begin position="220"/>
        <end position="246"/>
    </location>
</feature>
<dbReference type="Gene3D" id="1.20.140.160">
    <property type="match status" value="1"/>
</dbReference>
<keyword evidence="7" id="KW-0969">Cilium</keyword>
<feature type="coiled-coil region" evidence="5">
    <location>
        <begin position="109"/>
        <end position="136"/>
    </location>
</feature>
<dbReference type="PROSITE" id="PS00716">
    <property type="entry name" value="SIGMA70_2"/>
    <property type="match status" value="1"/>
</dbReference>
<keyword evidence="1" id="KW-0805">Transcription regulation</keyword>
<dbReference type="InterPro" id="IPR007627">
    <property type="entry name" value="RNA_pol_sigma70_r2"/>
</dbReference>
<reference evidence="7 8" key="1">
    <citation type="submission" date="2023-07" db="EMBL/GenBank/DDBJ databases">
        <title>Genomic Encyclopedia of Type Strains, Phase IV (KMG-IV): sequencing the most valuable type-strain genomes for metagenomic binning, comparative biology and taxonomic classification.</title>
        <authorList>
            <person name="Goeker M."/>
        </authorList>
    </citation>
    <scope>NUCLEOTIDE SEQUENCE [LARGE SCALE GENOMIC DNA]</scope>
    <source>
        <strain evidence="7 8">DSM 23837</strain>
    </source>
</reference>
<keyword evidence="7" id="KW-0966">Cell projection</keyword>
<dbReference type="NCBIfam" id="NF005413">
    <property type="entry name" value="PRK06986.1"/>
    <property type="match status" value="1"/>
</dbReference>
<dbReference type="InterPro" id="IPR013325">
    <property type="entry name" value="RNA_pol_sigma_r2"/>
</dbReference>
<dbReference type="Pfam" id="PF04539">
    <property type="entry name" value="Sigma70_r3"/>
    <property type="match status" value="1"/>
</dbReference>
<evidence type="ECO:0000256" key="1">
    <source>
        <dbReference type="ARBA" id="ARBA00023015"/>
    </source>
</evidence>
<evidence type="ECO:0000256" key="2">
    <source>
        <dbReference type="ARBA" id="ARBA00023082"/>
    </source>
</evidence>
<sequence length="254" mass="29429">MANQTLTEEQKQWQSWTDSRDTEAGNALVKRYMPLVHYHVQRIAVGLPRNVSIEDLKSLGMIGLFDALNKFDTSRDLKFDTYASFRIRGAIIDGLRKEDWLPRGTREKAKKIEAVIEKLEQEKQRHVAAEEVAKELAIPEEEVYRTLHEHFTASILSIDEHFQDNEDGETRKVVLRDDHTPCPEEHLLKDETIEELTKLIAELSKQEQIVLSLFYFEELTLTEIGEILHLSTSRISQIHSKALFRLRKALQPNA</sequence>
<dbReference type="SUPFAM" id="SSF88659">
    <property type="entry name" value="Sigma3 and sigma4 domains of RNA polymerase sigma factors"/>
    <property type="match status" value="2"/>
</dbReference>
<dbReference type="Pfam" id="PF04545">
    <property type="entry name" value="Sigma70_r4"/>
    <property type="match status" value="1"/>
</dbReference>
<dbReference type="PANTHER" id="PTHR30385">
    <property type="entry name" value="SIGMA FACTOR F FLAGELLAR"/>
    <property type="match status" value="1"/>
</dbReference>
<dbReference type="PRINTS" id="PR00046">
    <property type="entry name" value="SIGMA70FCT"/>
</dbReference>
<evidence type="ECO:0000256" key="4">
    <source>
        <dbReference type="ARBA" id="ARBA00023163"/>
    </source>
</evidence>
<dbReference type="NCBIfam" id="TIGR02479">
    <property type="entry name" value="FliA_WhiG"/>
    <property type="match status" value="1"/>
</dbReference>
<keyword evidence="2" id="KW-0731">Sigma factor</keyword>
<dbReference type="Proteomes" id="UP001223586">
    <property type="component" value="Unassembled WGS sequence"/>
</dbReference>
<keyword evidence="7" id="KW-0282">Flagellum</keyword>
<dbReference type="InterPro" id="IPR007624">
    <property type="entry name" value="RNA_pol_sigma70_r3"/>
</dbReference>
<organism evidence="7 8">
    <name type="scientific">Bacillus chungangensis</name>
    <dbReference type="NCBI Taxonomy" id="587633"/>
    <lineage>
        <taxon>Bacteria</taxon>
        <taxon>Bacillati</taxon>
        <taxon>Bacillota</taxon>
        <taxon>Bacilli</taxon>
        <taxon>Bacillales</taxon>
        <taxon>Bacillaceae</taxon>
        <taxon>Bacillus</taxon>
    </lineage>
</organism>
<name>A0ABT9WRG0_9BACI</name>
<dbReference type="CDD" id="cd06171">
    <property type="entry name" value="Sigma70_r4"/>
    <property type="match status" value="1"/>
</dbReference>
<dbReference type="InterPro" id="IPR012845">
    <property type="entry name" value="RNA_pol_sigma_FliA_WhiG"/>
</dbReference>
<evidence type="ECO:0000313" key="8">
    <source>
        <dbReference type="Proteomes" id="UP001223586"/>
    </source>
</evidence>
<dbReference type="NCBIfam" id="NF005809">
    <property type="entry name" value="PRK07670.1"/>
    <property type="match status" value="1"/>
</dbReference>
<dbReference type="PIRSF" id="PIRSF000770">
    <property type="entry name" value="RNA_pol_sigma-SigE/K"/>
    <property type="match status" value="1"/>
</dbReference>
<dbReference type="NCBIfam" id="TIGR02937">
    <property type="entry name" value="sigma70-ECF"/>
    <property type="match status" value="1"/>
</dbReference>
<protein>
    <submittedName>
        <fullName evidence="7">RNA polymerase sigma factor for flagellar operon FliA</fullName>
    </submittedName>
</protein>
<dbReference type="InterPro" id="IPR007630">
    <property type="entry name" value="RNA_pol_sigma70_r4"/>
</dbReference>
<dbReference type="PANTHER" id="PTHR30385:SF7">
    <property type="entry name" value="RNA POLYMERASE SIGMA FACTOR FLIA"/>
    <property type="match status" value="1"/>
</dbReference>
<dbReference type="RefSeq" id="WP_307228411.1">
    <property type="nucleotide sequence ID" value="NZ_JAUSTT010000008.1"/>
</dbReference>
<evidence type="ECO:0000256" key="5">
    <source>
        <dbReference type="SAM" id="Coils"/>
    </source>
</evidence>
<dbReference type="InterPro" id="IPR014284">
    <property type="entry name" value="RNA_pol_sigma-70_dom"/>
</dbReference>
<dbReference type="SUPFAM" id="SSF88946">
    <property type="entry name" value="Sigma2 domain of RNA polymerase sigma factors"/>
    <property type="match status" value="1"/>
</dbReference>
<keyword evidence="3" id="KW-0238">DNA-binding</keyword>
<keyword evidence="4" id="KW-0804">Transcription</keyword>
<evidence type="ECO:0000256" key="3">
    <source>
        <dbReference type="ARBA" id="ARBA00023125"/>
    </source>
</evidence>
<proteinExistence type="predicted"/>
<dbReference type="Gene3D" id="1.10.1740.10">
    <property type="match status" value="1"/>
</dbReference>
<dbReference type="Pfam" id="PF04542">
    <property type="entry name" value="Sigma70_r2"/>
    <property type="match status" value="1"/>
</dbReference>
<dbReference type="EMBL" id="JAUSTT010000008">
    <property type="protein sequence ID" value="MDQ0175797.1"/>
    <property type="molecule type" value="Genomic_DNA"/>
</dbReference>
<dbReference type="InterPro" id="IPR000943">
    <property type="entry name" value="RNA_pol_sigma70"/>
</dbReference>